<dbReference type="SUPFAM" id="SSF52540">
    <property type="entry name" value="P-loop containing nucleoside triphosphate hydrolases"/>
    <property type="match status" value="1"/>
</dbReference>
<reference evidence="4 5" key="1">
    <citation type="journal article" date="2013" name="Int. J. Syst. Evol. Microbiol.">
        <title>Azospirillum humicireducens sp. nov., a nitrogen-fixing bacterium isolated from a microbial fuel cell.</title>
        <authorList>
            <person name="Zhou S."/>
            <person name="Han L."/>
            <person name="Wang Y."/>
            <person name="Yang G."/>
            <person name="Zhuang L."/>
            <person name="Hu P."/>
        </authorList>
    </citation>
    <scope>NUCLEOTIDE SEQUENCE [LARGE SCALE GENOMIC DNA]</scope>
    <source>
        <strain evidence="4 5">SgZ-5</strain>
    </source>
</reference>
<protein>
    <submittedName>
        <fullName evidence="4">Cell division protein ZapE</fullName>
    </submittedName>
</protein>
<feature type="region of interest" description="Disordered" evidence="3">
    <location>
        <begin position="1"/>
        <end position="23"/>
    </location>
</feature>
<dbReference type="PANTHER" id="PTHR12169">
    <property type="entry name" value="ATPASE N2B"/>
    <property type="match status" value="1"/>
</dbReference>
<dbReference type="Proteomes" id="UP000077405">
    <property type="component" value="Chromosome"/>
</dbReference>
<organism evidence="4 5">
    <name type="scientific">Azospirillum humicireducens</name>
    <dbReference type="NCBI Taxonomy" id="1226968"/>
    <lineage>
        <taxon>Bacteria</taxon>
        <taxon>Pseudomonadati</taxon>
        <taxon>Pseudomonadota</taxon>
        <taxon>Alphaproteobacteria</taxon>
        <taxon>Rhodospirillales</taxon>
        <taxon>Azospirillaceae</taxon>
        <taxon>Azospirillum</taxon>
    </lineage>
</organism>
<dbReference type="STRING" id="1226968.A6A40_03015"/>
<keyword evidence="5" id="KW-1185">Reference proteome</keyword>
<dbReference type="Gene3D" id="3.40.50.300">
    <property type="entry name" value="P-loop containing nucleotide triphosphate hydrolases"/>
    <property type="match status" value="1"/>
</dbReference>
<name>A0A161ITH4_9PROT</name>
<dbReference type="InterPro" id="IPR005654">
    <property type="entry name" value="ATPase_AFG1-like"/>
</dbReference>
<proteinExistence type="predicted"/>
<keyword evidence="4" id="KW-0132">Cell division</keyword>
<keyword evidence="4" id="KW-0131">Cell cycle</keyword>
<dbReference type="GO" id="GO:0016887">
    <property type="term" value="F:ATP hydrolysis activity"/>
    <property type="evidence" value="ECO:0007669"/>
    <property type="project" value="InterPro"/>
</dbReference>
<keyword evidence="2" id="KW-0067">ATP-binding</keyword>
<keyword evidence="1" id="KW-0547">Nucleotide-binding</keyword>
<dbReference type="AlphaFoldDB" id="A0A161ITH4"/>
<dbReference type="EMBL" id="CP015285">
    <property type="protein sequence ID" value="ANC90957.1"/>
    <property type="molecule type" value="Genomic_DNA"/>
</dbReference>
<evidence type="ECO:0000256" key="3">
    <source>
        <dbReference type="SAM" id="MobiDB-lite"/>
    </source>
</evidence>
<sequence>MTDGPLSLYRARRGSGTLRPDPDQELAAEKFQSLYQALKGYQPQPVGDDKPAGGGWLERFGLGRRRATPPPPDIASTAPQGLYIYGSVGRGKSMLMDLFFETAPVDKKRRVHFHEFMLEIHQRIHDHRRSGKGKGDGPDEALPELARALADEAWLLCFDEFHVTNIVDAMILGRLFTNLFDLGVVVVATSNWPPDMLYKDGLQRELFLPFIALLKEKLDILSLDGPTDYRLDRLKGVPIYHHPLGPESDAALAKAFSDLTGGAAGEPCSLTVQGRRVEIDRAAKSVAWVDFWTLCGKPLGAADYLAIATHFHTVLIGHVPTMKDELRNEAKRFMTLIDALYEHKVNVVIAAEGPPERLYPEGTHAFEFERTVSRLMEMQSEDYLQRQHLT</sequence>
<evidence type="ECO:0000256" key="2">
    <source>
        <dbReference type="ARBA" id="ARBA00022840"/>
    </source>
</evidence>
<dbReference type="OrthoDB" id="9774491at2"/>
<dbReference type="GO" id="GO:0005737">
    <property type="term" value="C:cytoplasm"/>
    <property type="evidence" value="ECO:0007669"/>
    <property type="project" value="TreeGrafter"/>
</dbReference>
<dbReference type="InterPro" id="IPR027417">
    <property type="entry name" value="P-loop_NTPase"/>
</dbReference>
<accession>A0A161ITH4</accession>
<evidence type="ECO:0000256" key="1">
    <source>
        <dbReference type="ARBA" id="ARBA00022741"/>
    </source>
</evidence>
<dbReference type="RefSeq" id="WP_063634051.1">
    <property type="nucleotide sequence ID" value="NZ_CP015285.1"/>
</dbReference>
<evidence type="ECO:0000313" key="5">
    <source>
        <dbReference type="Proteomes" id="UP000077405"/>
    </source>
</evidence>
<dbReference type="Pfam" id="PF03969">
    <property type="entry name" value="AFG1_ATPase"/>
    <property type="match status" value="1"/>
</dbReference>
<dbReference type="NCBIfam" id="NF040713">
    <property type="entry name" value="ZapE"/>
    <property type="match status" value="1"/>
</dbReference>
<dbReference type="GO" id="GO:0051301">
    <property type="term" value="P:cell division"/>
    <property type="evidence" value="ECO:0007669"/>
    <property type="project" value="UniProtKB-KW"/>
</dbReference>
<dbReference type="KEGG" id="ahu:A6A40_03015"/>
<dbReference type="PANTHER" id="PTHR12169:SF6">
    <property type="entry name" value="AFG1-LIKE ATPASE"/>
    <property type="match status" value="1"/>
</dbReference>
<evidence type="ECO:0000313" key="4">
    <source>
        <dbReference type="EMBL" id="ANC90957.1"/>
    </source>
</evidence>
<gene>
    <name evidence="4" type="ORF">A6A40_03015</name>
</gene>
<dbReference type="GO" id="GO:0005524">
    <property type="term" value="F:ATP binding"/>
    <property type="evidence" value="ECO:0007669"/>
    <property type="project" value="UniProtKB-KW"/>
</dbReference>